<evidence type="ECO:0000256" key="4">
    <source>
        <dbReference type="ARBA" id="ARBA00022833"/>
    </source>
</evidence>
<dbReference type="EMBL" id="CP043494">
    <property type="protein sequence ID" value="WNG48458.1"/>
    <property type="molecule type" value="Genomic_DNA"/>
</dbReference>
<dbReference type="Gene3D" id="3.40.390.10">
    <property type="entry name" value="Collagenase (Catalytic Domain)"/>
    <property type="match status" value="1"/>
</dbReference>
<keyword evidence="8" id="KW-1185">Reference proteome</keyword>
<evidence type="ECO:0000256" key="3">
    <source>
        <dbReference type="ARBA" id="ARBA00022801"/>
    </source>
</evidence>
<evidence type="ECO:0000256" key="5">
    <source>
        <dbReference type="SAM" id="SignalP"/>
    </source>
</evidence>
<dbReference type="Pfam" id="PF00413">
    <property type="entry name" value="Peptidase_M10"/>
    <property type="match status" value="1"/>
</dbReference>
<name>A0ABY9WZ94_9BACT</name>
<keyword evidence="4" id="KW-0862">Zinc</keyword>
<feature type="domain" description="Peptidase M10 metallopeptidase" evidence="6">
    <location>
        <begin position="380"/>
        <end position="426"/>
    </location>
</feature>
<dbReference type="PROSITE" id="PS51257">
    <property type="entry name" value="PROKAR_LIPOPROTEIN"/>
    <property type="match status" value="1"/>
</dbReference>
<dbReference type="RefSeq" id="WP_395806005.1">
    <property type="nucleotide sequence ID" value="NZ_CP043494.1"/>
</dbReference>
<gene>
    <name evidence="7" type="ORF">F0U60_33305</name>
</gene>
<protein>
    <submittedName>
        <fullName evidence="7">Matrixin family metalloprotease</fullName>
    </submittedName>
</protein>
<keyword evidence="7" id="KW-0482">Metalloprotease</keyword>
<sequence>MTKKLTRSWVVPFALLGLAGCAKPGANEAPPPAAEDTHATAWVPGTPVPAQAHPEGTAHTMEMDWIRRDGSVDDLTDHSALIINGRVESTRYDVVRAWAQSKVEGQPTGPESGIYSDLPVTIATVRIGDIARSSQELKTASGGTVAQGTTVEIMFPGGLLADGCTIAPEDSALPTVGEQAIFFLSPQGGSAPLAMRSTTGVYSVTGGPLGRIPVQDGLIQDAGSLRQAASVDSYAGKPVSALLERIASRAKSVQYVGPDAPNLSMMEARPTGPSAQSWCGIPRFAHKWCRNPTNITFTDYSSSKWPVGDGMNEWMYNNYNNSLYLYWRASGTSDVMVYENNYGATGWYGYATYNAASASCMANATIKLNTYYYSGWHYGKTVSTHEIGHVLGLNHHKDCNSIMYYNPTVCAANITTCDMQAVSEIYPY</sequence>
<dbReference type="InterPro" id="IPR024079">
    <property type="entry name" value="MetalloPept_cat_dom_sf"/>
</dbReference>
<evidence type="ECO:0000259" key="6">
    <source>
        <dbReference type="Pfam" id="PF00413"/>
    </source>
</evidence>
<feature type="chain" id="PRO_5045584509" evidence="5">
    <location>
        <begin position="23"/>
        <end position="428"/>
    </location>
</feature>
<evidence type="ECO:0000313" key="7">
    <source>
        <dbReference type="EMBL" id="WNG48458.1"/>
    </source>
</evidence>
<evidence type="ECO:0000256" key="2">
    <source>
        <dbReference type="ARBA" id="ARBA00022723"/>
    </source>
</evidence>
<proteinExistence type="predicted"/>
<organism evidence="7 8">
    <name type="scientific">Archangium minus</name>
    <dbReference type="NCBI Taxonomy" id="83450"/>
    <lineage>
        <taxon>Bacteria</taxon>
        <taxon>Pseudomonadati</taxon>
        <taxon>Myxococcota</taxon>
        <taxon>Myxococcia</taxon>
        <taxon>Myxococcales</taxon>
        <taxon>Cystobacterineae</taxon>
        <taxon>Archangiaceae</taxon>
        <taxon>Archangium</taxon>
    </lineage>
</organism>
<dbReference type="GO" id="GO:0008237">
    <property type="term" value="F:metallopeptidase activity"/>
    <property type="evidence" value="ECO:0007669"/>
    <property type="project" value="UniProtKB-KW"/>
</dbReference>
<dbReference type="InterPro" id="IPR001818">
    <property type="entry name" value="Pept_M10_metallopeptidase"/>
</dbReference>
<keyword evidence="2" id="KW-0479">Metal-binding</keyword>
<reference evidence="7 8" key="1">
    <citation type="submission" date="2019-08" db="EMBL/GenBank/DDBJ databases">
        <title>Archangium and Cystobacter genomes.</title>
        <authorList>
            <person name="Chen I.-C.K."/>
            <person name="Wielgoss S."/>
        </authorList>
    </citation>
    <scope>NUCLEOTIDE SEQUENCE [LARGE SCALE GENOMIC DNA]</scope>
    <source>
        <strain evidence="7 8">Cbm 6</strain>
    </source>
</reference>
<feature type="signal peptide" evidence="5">
    <location>
        <begin position="1"/>
        <end position="22"/>
    </location>
</feature>
<accession>A0ABY9WZ94</accession>
<keyword evidence="3" id="KW-0378">Hydrolase</keyword>
<keyword evidence="1" id="KW-0645">Protease</keyword>
<keyword evidence="5" id="KW-0732">Signal</keyword>
<evidence type="ECO:0000313" key="8">
    <source>
        <dbReference type="Proteomes" id="UP001611383"/>
    </source>
</evidence>
<dbReference type="SUPFAM" id="SSF55486">
    <property type="entry name" value="Metalloproteases ('zincins'), catalytic domain"/>
    <property type="match status" value="1"/>
</dbReference>
<dbReference type="Proteomes" id="UP001611383">
    <property type="component" value="Chromosome"/>
</dbReference>
<evidence type="ECO:0000256" key="1">
    <source>
        <dbReference type="ARBA" id="ARBA00022670"/>
    </source>
</evidence>